<dbReference type="GO" id="GO:0005634">
    <property type="term" value="C:nucleus"/>
    <property type="evidence" value="ECO:0007669"/>
    <property type="project" value="UniProtKB-SubCell"/>
</dbReference>
<dbReference type="GO" id="GO:0008270">
    <property type="term" value="F:zinc ion binding"/>
    <property type="evidence" value="ECO:0007669"/>
    <property type="project" value="UniProtKB-KW"/>
</dbReference>
<evidence type="ECO:0000256" key="4">
    <source>
        <dbReference type="ARBA" id="ARBA00022833"/>
    </source>
</evidence>
<evidence type="ECO:0000256" key="1">
    <source>
        <dbReference type="ARBA" id="ARBA00004123"/>
    </source>
</evidence>
<evidence type="ECO:0000259" key="7">
    <source>
        <dbReference type="PROSITE" id="PS50171"/>
    </source>
</evidence>
<feature type="compositionally biased region" description="Basic residues" evidence="6">
    <location>
        <begin position="523"/>
        <end position="542"/>
    </location>
</feature>
<evidence type="ECO:0000256" key="2">
    <source>
        <dbReference type="ARBA" id="ARBA00022723"/>
    </source>
</evidence>
<evidence type="ECO:0000256" key="6">
    <source>
        <dbReference type="SAM" id="MobiDB-lite"/>
    </source>
</evidence>
<feature type="compositionally biased region" description="Polar residues" evidence="6">
    <location>
        <begin position="636"/>
        <end position="648"/>
    </location>
</feature>
<feature type="compositionally biased region" description="Basic and acidic residues" evidence="6">
    <location>
        <begin position="1389"/>
        <end position="1403"/>
    </location>
</feature>
<proteinExistence type="predicted"/>
<dbReference type="GO" id="GO:0003676">
    <property type="term" value="F:nucleic acid binding"/>
    <property type="evidence" value="ECO:0007669"/>
    <property type="project" value="InterPro"/>
</dbReference>
<dbReference type="PROSITE" id="PS50171">
    <property type="entry name" value="ZF_MATRIN"/>
    <property type="match status" value="1"/>
</dbReference>
<feature type="region of interest" description="Disordered" evidence="6">
    <location>
        <begin position="1369"/>
        <end position="1407"/>
    </location>
</feature>
<feature type="compositionally biased region" description="Basic and acidic residues" evidence="6">
    <location>
        <begin position="1108"/>
        <end position="1119"/>
    </location>
</feature>
<feature type="compositionally biased region" description="Low complexity" evidence="6">
    <location>
        <begin position="989"/>
        <end position="999"/>
    </location>
</feature>
<dbReference type="SUPFAM" id="SSF57667">
    <property type="entry name" value="beta-beta-alpha zinc fingers"/>
    <property type="match status" value="1"/>
</dbReference>
<protein>
    <recommendedName>
        <fullName evidence="7">Matrin-type domain-containing protein</fullName>
    </recommendedName>
</protein>
<comment type="subcellular location">
    <subcellularLocation>
        <location evidence="1">Nucleus</location>
    </subcellularLocation>
</comment>
<evidence type="ECO:0000313" key="9">
    <source>
        <dbReference type="Proteomes" id="UP000626109"/>
    </source>
</evidence>
<feature type="region of interest" description="Disordered" evidence="6">
    <location>
        <begin position="523"/>
        <end position="648"/>
    </location>
</feature>
<evidence type="ECO:0000256" key="3">
    <source>
        <dbReference type="ARBA" id="ARBA00022771"/>
    </source>
</evidence>
<feature type="domain" description="Matrin-type" evidence="7">
    <location>
        <begin position="506"/>
        <end position="536"/>
    </location>
</feature>
<sequence length="2538" mass="287958">MDHRGISDADPTSTQNRSSNRDLMEDLLPPIVPAAVQWPQLCRNSAPFTGIGGYWWEDDKLGWCWTEDRRDRIGHCIMCDHLLSELPTEKALLYTKLCARLDPERRLSFLTEAKLSNWDAVEMRSHLEKHLGTGRTAIPVEPHNLWRTNLSGPPNAIRWADPPKEGTWTDHSREGTWITWPQRWDQQPGQGQGPSASTSSASTTSAYDQQRMPNHSGRYERDEIRGYYKFRATHEDECGSECDGQNDDATSYFQTNGMCILPCELPKGHRGSHFCRGHNEINEKNRQDMERDDESLQLPVPTAKSSHRVLRHTVAPERIATPNRSIVFQWIFFQSTDSNLKKAQPGDHAEGLDYYQEQFDWQTTLPGKRNAAVQDRSAPIEDLYAQPCLPSPGGNATNDELYGQEQAVSGFVTEDGEYRRLIPEHTTTTRGPVQFDPTRIDGVIISNADNWNHLVQRTMTAAVLQEPPHPGTSSTSPQRSRGQARQAPTQSRQQEPTEVTQVDKAFYCDKCEIWLNGHAQKMHHFTGKKHRDKTTRSQRKQKCLGPGGTEDQAKEWLRQQRVQRVSNQREAAAEMNKSLATSTDTENRQVKPRTMKTSTPEEQKDTGGSSSTDPLPSAPMRTAEPPQLRGTPEPMDTSSDESIAGTENSLADRKHMQATSHFQKNDGMYYTQPGTRQFSLGTDVFLLKNFRTVNRPMRDKKVHATWMWSQNIIDKKNASRWMENLLLASVLDMVFQISPDPSTRGDNFMINQMCPEDAHRDRPCPRKDNVLHAAMRLAHELNVIEKDPTTATDHRMNELIYAAKRQGILNLIRAKLTANATSYMKLELSPDMTKERLTGFSCYWWSFWNHCLQDSLGLALKMPAIAGIPKSFLRGQALVAEFVGPDFDRSGSPWRNQESIPCRSCFKMTKTFCDSCRRVMNEIEPDQIPSKLSHTMAPWCKYLHRNQECRYGCRPWRILCHKWCRYQCDQDHCHHGVHGYRPQQRDPGSSSSSSANAAAGVQRPPPLPTMEQVIAKLQHEMRTNHTNQPDVASKRAMKWAYVRNFHEDHWHPSGRQTIVNEEKGITQRPEAVKGELPDQAGAGQNPAQITEEEIIARSLEGQRALQDTAREQDTEREVNEYETAQDAGPEHLHQGNGDTRRKPGLHRTPEQREMRLFQEYPPPMHRSPDALMDMATCYEFRRDVNPAWISDNIHLDAGGTHVAGRKEPIPPLYRHIANSEWARSKGIVGKDIRSIRLHDLAYKGLDNWYVRSLSAGRAVNVEFARNVRESMVVQTVLQELRSFKELNLDTLASESDPTYNKANKVGKPQYEALARKMVAAVQTEKPESIPAETMDRIRQLEEENASLRNGGTKKKEAPPKDLRAHFGCARGKDEDDEPEAETTNGTLDTLKRADRSRVLDKDGPSATTANQISKWLDHCAPNKQKRKILESLIKDMEMTFNKIKLSDRPDMRVWATDWGLPFDTASKMKPPELLKELKIHPSTYLYDEMNKPNAVYLKIHKDRVPFYIGCTSGTIFEREHARRRKLRQVMQEKLVNAEPALRWWATLGSSLDRSRFIPSEYFEWNTVRLSTPEDKSSGLTEEKRLIEVWQPTLNLPRVIELYNTASGRSAKRLVPIPTHKQTTTGRKLWKKVRKKLAQSNTKFMPLPKSDPDAAAAMDKTNAWNSIFEVAGLTVRSYHMCRLLRQPRIPSRQIYAMIRSANQLEQPFKTRAMTLLSKVVKYKNGHKPSPNHPLAIPKSDQTETAPPTHGQPAFLEAMVQEMDIRGRTDLRLRKLPEKNPDTDQVDGHVAGGAETIGPIDKSLHAILAGSMKDCYYMAKQKYLEITDSEIRKWLTNHGMPPQAAELWKDFIEQEWPLHVEAVQQTGAVNWGTVQQLRKILQPLVAHCEDHAATKLCVFCPKMYHKTLMKTFNSAEVFREVPTGQLELKLRLPQMVSAALKTRYSWGLNPNRDLPRSYIFPKAKKKYLKARPVITFDKTYARTLSRALGTVLTQMCKIAYPDNLHKDSTQATFQKFHGFLEKLPTITDQWKFHNDDLVGFFTSVPHVRIKAAVNHMVSEYLRNHPSPQSMELTKFSVKTVEDSLSNDLRTFRGKVRKPGVMMREIWLEDIVELTGLMLELSFFTSLGICYSQIRGACIGAPASPVICNITAAFEEFVWIKAFNLTWASVTRFPAFFSRYVDNRACILHNSDRTRATTQLTSLDIYRPPVQLEEVEGCMFLGFDVDIASRTLTYDPPVHDGDDADEDLRKEIELQLQALSGALMSLGNHPGLRAAGSAAPDAATESPEELLGVDVPSSPVSARIKRSLSAASFPLSARKRDLLEVNFELDDLGRKVAAELEFFPDGTVSLQWTAYELPVPLPYVLCLVHEIDLLGQVAPFIVSSGVLHQFPWNDADRLVRVVSKPPIPFVPGLAAIAQRFGFDLLDTPWEAFCLVEEGPTWEAGQWRGISRPPPYQSGLKEVEVKSVAALGRPAGPSGDLTTVIFAGKGDLKVPRGMLPNWLVSWLLKTIGRFIYQRALEAVAKFDTSEYGPRLQNSSFYA</sequence>
<feature type="non-terminal residue" evidence="8">
    <location>
        <position position="2538"/>
    </location>
</feature>
<feature type="compositionally biased region" description="Low complexity" evidence="6">
    <location>
        <begin position="187"/>
        <end position="206"/>
    </location>
</feature>
<organism evidence="8 9">
    <name type="scientific">Polarella glacialis</name>
    <name type="common">Dinoflagellate</name>
    <dbReference type="NCBI Taxonomy" id="89957"/>
    <lineage>
        <taxon>Eukaryota</taxon>
        <taxon>Sar</taxon>
        <taxon>Alveolata</taxon>
        <taxon>Dinophyceae</taxon>
        <taxon>Suessiales</taxon>
        <taxon>Suessiaceae</taxon>
        <taxon>Polarella</taxon>
    </lineage>
</organism>
<reference evidence="8" key="1">
    <citation type="submission" date="2021-02" db="EMBL/GenBank/DDBJ databases">
        <authorList>
            <person name="Dougan E. K."/>
            <person name="Rhodes N."/>
            <person name="Thang M."/>
            <person name="Chan C."/>
        </authorList>
    </citation>
    <scope>NUCLEOTIDE SEQUENCE</scope>
</reference>
<evidence type="ECO:0000256" key="5">
    <source>
        <dbReference type="ARBA" id="ARBA00023242"/>
    </source>
</evidence>
<feature type="region of interest" description="Disordered" evidence="6">
    <location>
        <begin position="465"/>
        <end position="499"/>
    </location>
</feature>
<feature type="region of interest" description="Disordered" evidence="6">
    <location>
        <begin position="182"/>
        <end position="221"/>
    </location>
</feature>
<feature type="compositionally biased region" description="Low complexity" evidence="6">
    <location>
        <begin position="559"/>
        <end position="569"/>
    </location>
</feature>
<name>A0A813HKZ1_POLGL</name>
<evidence type="ECO:0000313" key="8">
    <source>
        <dbReference type="EMBL" id="CAE8638210.1"/>
    </source>
</evidence>
<feature type="region of interest" description="Disordered" evidence="6">
    <location>
        <begin position="1102"/>
        <end position="1150"/>
    </location>
</feature>
<feature type="region of interest" description="Disordered" evidence="6">
    <location>
        <begin position="980"/>
        <end position="1007"/>
    </location>
</feature>
<keyword evidence="4" id="KW-0862">Zinc</keyword>
<comment type="caution">
    <text evidence="8">The sequence shown here is derived from an EMBL/GenBank/DDBJ whole genome shotgun (WGS) entry which is preliminary data.</text>
</comment>
<accession>A0A813HKZ1</accession>
<dbReference type="EMBL" id="CAJNNW010001410">
    <property type="protein sequence ID" value="CAE8638210.1"/>
    <property type="molecule type" value="Genomic_DNA"/>
</dbReference>
<feature type="region of interest" description="Disordered" evidence="6">
    <location>
        <begin position="1"/>
        <end position="21"/>
    </location>
</feature>
<dbReference type="InterPro" id="IPR000690">
    <property type="entry name" value="Matrin/U1-C_Znf_C2H2"/>
</dbReference>
<dbReference type="InterPro" id="IPR036236">
    <property type="entry name" value="Znf_C2H2_sf"/>
</dbReference>
<gene>
    <name evidence="8" type="ORF">PGLA2088_LOCUS1800</name>
</gene>
<keyword evidence="5" id="KW-0539">Nucleus</keyword>
<feature type="region of interest" description="Disordered" evidence="6">
    <location>
        <begin position="1722"/>
        <end position="1749"/>
    </location>
</feature>
<keyword evidence="3" id="KW-0863">Zinc-finger</keyword>
<feature type="compositionally biased region" description="Basic and acidic residues" evidence="6">
    <location>
        <begin position="1128"/>
        <end position="1150"/>
    </location>
</feature>
<feature type="compositionally biased region" description="Polar residues" evidence="6">
    <location>
        <begin position="471"/>
        <end position="499"/>
    </location>
</feature>
<dbReference type="Proteomes" id="UP000626109">
    <property type="component" value="Unassembled WGS sequence"/>
</dbReference>
<dbReference type="Gene3D" id="3.30.160.60">
    <property type="entry name" value="Classic Zinc Finger"/>
    <property type="match status" value="1"/>
</dbReference>
<keyword evidence="2" id="KW-0479">Metal-binding</keyword>